<sequence>MSDPSQVETMKDHYRLSCLVSIMKTQKEAENDENEPSWFLLMRRFHGRNGSHKLPVWEPFAPEKSSLNLEDNPDYEIGFLHYHIGFADQGFFGTDVDGSFDDANLFHGVELG</sequence>
<organism evidence="1">
    <name type="scientific">Candidatus Kentrum sp. MB</name>
    <dbReference type="NCBI Taxonomy" id="2138164"/>
    <lineage>
        <taxon>Bacteria</taxon>
        <taxon>Pseudomonadati</taxon>
        <taxon>Pseudomonadota</taxon>
        <taxon>Gammaproteobacteria</taxon>
        <taxon>Candidatus Kentrum</taxon>
    </lineage>
</organism>
<proteinExistence type="predicted"/>
<reference evidence="1" key="1">
    <citation type="submission" date="2019-02" db="EMBL/GenBank/DDBJ databases">
        <authorList>
            <person name="Gruber-Vodicka R. H."/>
            <person name="Seah K. B. B."/>
        </authorList>
    </citation>
    <scope>NUCLEOTIDE SEQUENCE</scope>
    <source>
        <strain evidence="1">BECK_BZ197</strain>
    </source>
</reference>
<accession>A0A450X0T7</accession>
<gene>
    <name evidence="1" type="ORF">BECKMB1821G_GA0114241_100320</name>
</gene>
<dbReference type="AlphaFoldDB" id="A0A450X0T7"/>
<dbReference type="EMBL" id="CAADFO010000003">
    <property type="protein sequence ID" value="VFK22853.1"/>
    <property type="molecule type" value="Genomic_DNA"/>
</dbReference>
<name>A0A450X0T7_9GAMM</name>
<evidence type="ECO:0000313" key="1">
    <source>
        <dbReference type="EMBL" id="VFK22853.1"/>
    </source>
</evidence>
<protein>
    <submittedName>
        <fullName evidence="1">Uncharacterized protein</fullName>
    </submittedName>
</protein>